<dbReference type="EMBL" id="JBHSUA010000018">
    <property type="protein sequence ID" value="MFC6397170.1"/>
    <property type="molecule type" value="Genomic_DNA"/>
</dbReference>
<protein>
    <submittedName>
        <fullName evidence="1">Uncharacterized protein</fullName>
    </submittedName>
</protein>
<dbReference type="Proteomes" id="UP001596266">
    <property type="component" value="Unassembled WGS sequence"/>
</dbReference>
<evidence type="ECO:0000313" key="1">
    <source>
        <dbReference type="EMBL" id="MFC6397170.1"/>
    </source>
</evidence>
<reference evidence="2" key="1">
    <citation type="journal article" date="2019" name="Int. J. Syst. Evol. Microbiol.">
        <title>The Global Catalogue of Microorganisms (GCM) 10K type strain sequencing project: providing services to taxonomists for standard genome sequencing and annotation.</title>
        <authorList>
            <consortium name="The Broad Institute Genomics Platform"/>
            <consortium name="The Broad Institute Genome Sequencing Center for Infectious Disease"/>
            <person name="Wu L."/>
            <person name="Ma J."/>
        </authorList>
    </citation>
    <scope>NUCLEOTIDE SEQUENCE [LARGE SCALE GENOMIC DNA]</scope>
    <source>
        <strain evidence="2">CGMCC 1.15277</strain>
    </source>
</reference>
<evidence type="ECO:0000313" key="2">
    <source>
        <dbReference type="Proteomes" id="UP001596266"/>
    </source>
</evidence>
<name>A0ABW1X108_9ACTN</name>
<proteinExistence type="predicted"/>
<sequence>MPSFRAQFEVLGLHPGHRPPEVEETLVTAIAENFHVDSREIDVVAGTPRVTVRFTVPDASGSEEEELAVMARDAALEAIEPVAQIGRHWLLVRSGGRWAPVA</sequence>
<organism evidence="1 2">
    <name type="scientific">Luteococcus sanguinis</name>
    <dbReference type="NCBI Taxonomy" id="174038"/>
    <lineage>
        <taxon>Bacteria</taxon>
        <taxon>Bacillati</taxon>
        <taxon>Actinomycetota</taxon>
        <taxon>Actinomycetes</taxon>
        <taxon>Propionibacteriales</taxon>
        <taxon>Propionibacteriaceae</taxon>
        <taxon>Luteococcus</taxon>
    </lineage>
</organism>
<comment type="caution">
    <text evidence="1">The sequence shown here is derived from an EMBL/GenBank/DDBJ whole genome shotgun (WGS) entry which is preliminary data.</text>
</comment>
<dbReference type="RefSeq" id="WP_343884635.1">
    <property type="nucleotide sequence ID" value="NZ_BAAAKI010000003.1"/>
</dbReference>
<gene>
    <name evidence="1" type="ORF">ACFP57_09290</name>
</gene>
<accession>A0ABW1X108</accession>
<keyword evidence="2" id="KW-1185">Reference proteome</keyword>